<dbReference type="GO" id="GO:0006955">
    <property type="term" value="P:immune response"/>
    <property type="evidence" value="ECO:0007669"/>
    <property type="project" value="InterPro"/>
</dbReference>
<comment type="similarity">
    <text evidence="1">Belongs to the tumor necrosis factor family.</text>
</comment>
<organism evidence="4 5">
    <name type="scientific">Sarcophilus harrisii</name>
    <name type="common">Tasmanian devil</name>
    <name type="synonym">Sarcophilus laniarius</name>
    <dbReference type="NCBI Taxonomy" id="9305"/>
    <lineage>
        <taxon>Eukaryota</taxon>
        <taxon>Metazoa</taxon>
        <taxon>Chordata</taxon>
        <taxon>Craniata</taxon>
        <taxon>Vertebrata</taxon>
        <taxon>Euteleostomi</taxon>
        <taxon>Mammalia</taxon>
        <taxon>Metatheria</taxon>
        <taxon>Dasyuromorphia</taxon>
        <taxon>Dasyuridae</taxon>
        <taxon>Sarcophilus</taxon>
    </lineage>
</organism>
<dbReference type="GO" id="GO:0005164">
    <property type="term" value="F:tumor necrosis factor receptor binding"/>
    <property type="evidence" value="ECO:0007669"/>
    <property type="project" value="InterPro"/>
</dbReference>
<dbReference type="OrthoDB" id="9444364at2759"/>
<keyword evidence="2" id="KW-0472">Membrane</keyword>
<evidence type="ECO:0000259" key="3">
    <source>
        <dbReference type="PROSITE" id="PS50049"/>
    </source>
</evidence>
<name>A0A7N4NPT7_SARHA</name>
<dbReference type="Gene3D" id="2.60.120.40">
    <property type="match status" value="1"/>
</dbReference>
<dbReference type="SMART" id="SM00207">
    <property type="entry name" value="TNF"/>
    <property type="match status" value="1"/>
</dbReference>
<dbReference type="KEGG" id="shr:100918871"/>
<dbReference type="OMA" id="FGIQWVH"/>
<keyword evidence="2" id="KW-1133">Transmembrane helix</keyword>
<accession>A0A7N4NPT7</accession>
<evidence type="ECO:0000313" key="4">
    <source>
        <dbReference type="Ensembl" id="ENSSHAP00000026347.1"/>
    </source>
</evidence>
<dbReference type="InterPro" id="IPR008983">
    <property type="entry name" value="Tumour_necrosis_fac-like_dom"/>
</dbReference>
<evidence type="ECO:0000256" key="1">
    <source>
        <dbReference type="ARBA" id="ARBA00008670"/>
    </source>
</evidence>
<dbReference type="PANTHER" id="PTHR15152:SF0">
    <property type="entry name" value="CD70 ANTIGEN"/>
    <property type="match status" value="1"/>
</dbReference>
<gene>
    <name evidence="4" type="primary">CD70</name>
</gene>
<dbReference type="GO" id="GO:0070062">
    <property type="term" value="C:extracellular exosome"/>
    <property type="evidence" value="ECO:0007669"/>
    <property type="project" value="TreeGrafter"/>
</dbReference>
<dbReference type="GeneID" id="100918871"/>
<keyword evidence="2" id="KW-0812">Transmembrane</keyword>
<dbReference type="InterPro" id="IPR042374">
    <property type="entry name" value="CD70"/>
</dbReference>
<feature type="domain" description="THD" evidence="3">
    <location>
        <begin position="67"/>
        <end position="207"/>
    </location>
</feature>
<reference evidence="4" key="2">
    <citation type="submission" date="2025-08" db="UniProtKB">
        <authorList>
            <consortium name="Ensembl"/>
        </authorList>
    </citation>
    <scope>IDENTIFICATION</scope>
</reference>
<dbReference type="InterPro" id="IPR006052">
    <property type="entry name" value="TNF_dom"/>
</dbReference>
<dbReference type="PROSITE" id="PS50049">
    <property type="entry name" value="THD_2"/>
    <property type="match status" value="1"/>
</dbReference>
<evidence type="ECO:0000256" key="2">
    <source>
        <dbReference type="SAM" id="Phobius"/>
    </source>
</evidence>
<dbReference type="SUPFAM" id="SSF49842">
    <property type="entry name" value="TNF-like"/>
    <property type="match status" value="1"/>
</dbReference>
<dbReference type="PANTHER" id="PTHR15152">
    <property type="entry name" value="CD70 ANTIGEN"/>
    <property type="match status" value="1"/>
</dbReference>
<dbReference type="GO" id="GO:0005886">
    <property type="term" value="C:plasma membrane"/>
    <property type="evidence" value="ECO:0007669"/>
    <property type="project" value="TreeGrafter"/>
</dbReference>
<dbReference type="Pfam" id="PF00229">
    <property type="entry name" value="TNF"/>
    <property type="match status" value="1"/>
</dbReference>
<feature type="transmembrane region" description="Helical" evidence="2">
    <location>
        <begin position="12"/>
        <end position="40"/>
    </location>
</feature>
<protein>
    <submittedName>
        <fullName evidence="4">CD70 molecule</fullName>
    </submittedName>
</protein>
<dbReference type="Proteomes" id="UP000007648">
    <property type="component" value="Unassembled WGS sequence"/>
</dbReference>
<dbReference type="AlphaFoldDB" id="A0A7N4NPT7"/>
<proteinExistence type="inferred from homology"/>
<dbReference type="GO" id="GO:0033209">
    <property type="term" value="P:tumor necrosis factor-mediated signaling pathway"/>
    <property type="evidence" value="ECO:0007669"/>
    <property type="project" value="InterPro"/>
</dbReference>
<reference evidence="4" key="3">
    <citation type="submission" date="2025-09" db="UniProtKB">
        <authorList>
            <consortium name="Ensembl"/>
        </authorList>
    </citation>
    <scope>IDENTIFICATION</scope>
</reference>
<dbReference type="CTD" id="970"/>
<dbReference type="GeneTree" id="ENSGT00390000006744"/>
<keyword evidence="5" id="KW-1185">Reference proteome</keyword>
<reference evidence="4 5" key="1">
    <citation type="journal article" date="2011" name="Proc. Natl. Acad. Sci. U.S.A.">
        <title>Genetic diversity and population structure of the endangered marsupial Sarcophilus harrisii (Tasmanian devil).</title>
        <authorList>
            <person name="Miller W."/>
            <person name="Hayes V.M."/>
            <person name="Ratan A."/>
            <person name="Petersen D.C."/>
            <person name="Wittekindt N.E."/>
            <person name="Miller J."/>
            <person name="Walenz B."/>
            <person name="Knight J."/>
            <person name="Qi J."/>
            <person name="Zhao F."/>
            <person name="Wang Q."/>
            <person name="Bedoya-Reina O.C."/>
            <person name="Katiyar N."/>
            <person name="Tomsho L.P."/>
            <person name="Kasson L.M."/>
            <person name="Hardie R.A."/>
            <person name="Woodbridge P."/>
            <person name="Tindall E.A."/>
            <person name="Bertelsen M.F."/>
            <person name="Dixon D."/>
            <person name="Pyecroft S."/>
            <person name="Helgen K.M."/>
            <person name="Lesk A.M."/>
            <person name="Pringle T.H."/>
            <person name="Patterson N."/>
            <person name="Zhang Y."/>
            <person name="Kreiss A."/>
            <person name="Woods G.M."/>
            <person name="Jones M.E."/>
            <person name="Schuster S.C."/>
        </authorList>
    </citation>
    <scope>NUCLEOTIDE SEQUENCE [LARGE SCALE GENOMIC DNA]</scope>
</reference>
<dbReference type="FunCoup" id="A0A7N4NPT7">
    <property type="interactions" value="278"/>
</dbReference>
<evidence type="ECO:0000313" key="5">
    <source>
        <dbReference type="Proteomes" id="UP000007648"/>
    </source>
</evidence>
<dbReference type="InParanoid" id="A0A7N4NPT7"/>
<sequence>MAPGEGRKKLRIYFRCSFVGFVTGLFAGFLVSFLICYFLYRPFSKVHCEPENNRFREKQGESNKAIHTAHLLLNHTGSRQDNTLKWQGDPSLGRSFIYGLTLIQGSLQIQRSGIYGIYVQVTLAKCIQARAQNPELKETKASTLTIGNLSAQGRHSSLLRRHFQGRCSLSASLQVNLNYQDTLYVNLTYPLVPSPNADETFFGASWLYPPPPPEY</sequence>
<dbReference type="RefSeq" id="XP_023354353.1">
    <property type="nucleotide sequence ID" value="XM_023498585.2"/>
</dbReference>
<dbReference type="Ensembl" id="ENSSHAT00000041387.1">
    <property type="protein sequence ID" value="ENSSHAP00000026347.1"/>
    <property type="gene ID" value="ENSSHAG00000024632.1"/>
</dbReference>